<dbReference type="GO" id="GO:0030975">
    <property type="term" value="F:thiamine binding"/>
    <property type="evidence" value="ECO:0007669"/>
    <property type="project" value="TreeGrafter"/>
</dbReference>
<organism evidence="2 3">
    <name type="scientific">Ornithinibacillus bavariensis</name>
    <dbReference type="NCBI Taxonomy" id="545502"/>
    <lineage>
        <taxon>Bacteria</taxon>
        <taxon>Bacillati</taxon>
        <taxon>Bacillota</taxon>
        <taxon>Bacilli</taxon>
        <taxon>Bacillales</taxon>
        <taxon>Bacillaceae</taxon>
        <taxon>Ornithinibacillus</taxon>
    </lineage>
</organism>
<dbReference type="Gene3D" id="3.40.190.10">
    <property type="entry name" value="Periplasmic binding protein-like II"/>
    <property type="match status" value="2"/>
</dbReference>
<reference evidence="2" key="1">
    <citation type="submission" date="2021-03" db="EMBL/GenBank/DDBJ databases">
        <title>Antimicrobial resistance genes in bacteria isolated from Japanese honey, and their potential for conferring macrolide and lincosamide resistance in the American foulbrood pathogen Paenibacillus larvae.</title>
        <authorList>
            <person name="Okamoto M."/>
            <person name="Kumagai M."/>
            <person name="Kanamori H."/>
            <person name="Takamatsu D."/>
        </authorList>
    </citation>
    <scope>NUCLEOTIDE SEQUENCE</scope>
    <source>
        <strain evidence="2">J43TS3</strain>
    </source>
</reference>
<dbReference type="GO" id="GO:0015888">
    <property type="term" value="P:thiamine transport"/>
    <property type="evidence" value="ECO:0007669"/>
    <property type="project" value="TreeGrafter"/>
</dbReference>
<dbReference type="GO" id="GO:0030288">
    <property type="term" value="C:outer membrane-bounded periplasmic space"/>
    <property type="evidence" value="ECO:0007669"/>
    <property type="project" value="TreeGrafter"/>
</dbReference>
<dbReference type="PANTHER" id="PTHR30006">
    <property type="entry name" value="THIAMINE-BINDING PERIPLASMIC PROTEIN-RELATED"/>
    <property type="match status" value="1"/>
</dbReference>
<dbReference type="Pfam" id="PF13343">
    <property type="entry name" value="SBP_bac_6"/>
    <property type="match status" value="1"/>
</dbReference>
<protein>
    <submittedName>
        <fullName evidence="2">ABC transporter substrate-binding protein</fullName>
    </submittedName>
</protein>
<dbReference type="PANTHER" id="PTHR30006:SF2">
    <property type="entry name" value="ABC TRANSPORTER SUBSTRATE-BINDING PROTEIN"/>
    <property type="match status" value="1"/>
</dbReference>
<dbReference type="CDD" id="cd13547">
    <property type="entry name" value="PBP2_Fbp_like_2"/>
    <property type="match status" value="1"/>
</dbReference>
<dbReference type="InterPro" id="IPR026045">
    <property type="entry name" value="Ferric-bd"/>
</dbReference>
<proteinExistence type="predicted"/>
<dbReference type="EMBL" id="BORP01000002">
    <property type="protein sequence ID" value="GIO26943.1"/>
    <property type="molecule type" value="Genomic_DNA"/>
</dbReference>
<comment type="caution">
    <text evidence="2">The sequence shown here is derived from an EMBL/GenBank/DDBJ whole genome shotgun (WGS) entry which is preliminary data.</text>
</comment>
<gene>
    <name evidence="2" type="ORF">J43TS3_15540</name>
</gene>
<keyword evidence="3" id="KW-1185">Reference proteome</keyword>
<dbReference type="GO" id="GO:0030976">
    <property type="term" value="F:thiamine pyrophosphate binding"/>
    <property type="evidence" value="ECO:0007669"/>
    <property type="project" value="TreeGrafter"/>
</dbReference>
<keyword evidence="1" id="KW-0732">Signal</keyword>
<dbReference type="PIRSF" id="PIRSF002825">
    <property type="entry name" value="CfbpA"/>
    <property type="match status" value="1"/>
</dbReference>
<evidence type="ECO:0000313" key="2">
    <source>
        <dbReference type="EMBL" id="GIO26943.1"/>
    </source>
</evidence>
<name>A0A919XAB8_9BACI</name>
<evidence type="ECO:0000313" key="3">
    <source>
        <dbReference type="Proteomes" id="UP000676917"/>
    </source>
</evidence>
<sequence>MLVGCSDKNASGKNKDVTVHLYTSESQDQVGEMMKEFEKENPGIKVEIFRTGTEQVIAKMEAERQSGGLVADMVWFADIDYFNSLSEEDLLEEYKSPNAEGLDESFIYNNGKYYEVRQIFNVLAYNTTQVKNAPTSWNDLYSTDYKGKAAMASPNYSGAAFLTLASIVHNDDLGWDYFKSLKENDLKFEQGNGALASKVASGEYHVVSVVDFMARNAKNEGSPVEVVWPEEGAVIIPTPVGIMKDSEVKDAAKKVLDFLLSKQGQEMFKDQGYIPVNPEVGVPENAPDTDEINIMPLDFDFLKENRESLKTGFSDIFGEQ</sequence>
<dbReference type="Proteomes" id="UP000676917">
    <property type="component" value="Unassembled WGS sequence"/>
</dbReference>
<dbReference type="AlphaFoldDB" id="A0A919XAB8"/>
<dbReference type="SUPFAM" id="SSF53850">
    <property type="entry name" value="Periplasmic binding protein-like II"/>
    <property type="match status" value="1"/>
</dbReference>
<accession>A0A919XAB8</accession>
<evidence type="ECO:0000256" key="1">
    <source>
        <dbReference type="ARBA" id="ARBA00022729"/>
    </source>
</evidence>